<accession>A0ABN7AZ39</accession>
<keyword evidence="2" id="KW-0732">Signal</keyword>
<evidence type="ECO:0000256" key="2">
    <source>
        <dbReference type="ARBA" id="ARBA00022729"/>
    </source>
</evidence>
<evidence type="ECO:0000313" key="4">
    <source>
        <dbReference type="EMBL" id="BES97435.1"/>
    </source>
</evidence>
<dbReference type="InterPro" id="IPR001611">
    <property type="entry name" value="Leu-rich_rpt"/>
</dbReference>
<dbReference type="Pfam" id="PF13855">
    <property type="entry name" value="LRR_8"/>
    <property type="match status" value="7"/>
</dbReference>
<keyword evidence="3" id="KW-0677">Repeat</keyword>
<dbReference type="PANTHER" id="PTHR24373:SF275">
    <property type="entry name" value="TIR DOMAIN-CONTAINING PROTEIN"/>
    <property type="match status" value="1"/>
</dbReference>
<dbReference type="Proteomes" id="UP001307889">
    <property type="component" value="Chromosome 8"/>
</dbReference>
<protein>
    <submittedName>
        <fullName evidence="4">LRR_TYP</fullName>
    </submittedName>
</protein>
<reference evidence="4 5" key="1">
    <citation type="submission" date="2023-09" db="EMBL/GenBank/DDBJ databases">
        <title>Nesidiocoris tenuis whole genome shotgun sequence.</title>
        <authorList>
            <person name="Shibata T."/>
            <person name="Shimoda M."/>
            <person name="Kobayashi T."/>
            <person name="Uehara T."/>
        </authorList>
    </citation>
    <scope>NUCLEOTIDE SEQUENCE [LARGE SCALE GENOMIC DNA]</scope>
    <source>
        <strain evidence="4 5">Japan</strain>
    </source>
</reference>
<gene>
    <name evidence="4" type="ORF">NTJ_10249</name>
</gene>
<dbReference type="InterPro" id="IPR003591">
    <property type="entry name" value="Leu-rich_rpt_typical-subtyp"/>
</dbReference>
<evidence type="ECO:0000256" key="1">
    <source>
        <dbReference type="ARBA" id="ARBA00022614"/>
    </source>
</evidence>
<keyword evidence="1" id="KW-0433">Leucine-rich repeat</keyword>
<dbReference type="SUPFAM" id="SSF52058">
    <property type="entry name" value="L domain-like"/>
    <property type="match status" value="4"/>
</dbReference>
<dbReference type="SMART" id="SM00364">
    <property type="entry name" value="LRR_BAC"/>
    <property type="match status" value="8"/>
</dbReference>
<dbReference type="SMART" id="SM00369">
    <property type="entry name" value="LRR_TYP"/>
    <property type="match status" value="27"/>
</dbReference>
<dbReference type="SMART" id="SM00365">
    <property type="entry name" value="LRR_SD22"/>
    <property type="match status" value="8"/>
</dbReference>
<dbReference type="Gene3D" id="3.80.10.10">
    <property type="entry name" value="Ribonuclease Inhibitor"/>
    <property type="match status" value="8"/>
</dbReference>
<proteinExistence type="predicted"/>
<dbReference type="InterPro" id="IPR032675">
    <property type="entry name" value="LRR_dom_sf"/>
</dbReference>
<keyword evidence="5" id="KW-1185">Reference proteome</keyword>
<dbReference type="InterPro" id="IPR050328">
    <property type="entry name" value="Dev_Immune_Receptor"/>
</dbReference>
<organism evidence="4 5">
    <name type="scientific">Nesidiocoris tenuis</name>
    <dbReference type="NCBI Taxonomy" id="355587"/>
    <lineage>
        <taxon>Eukaryota</taxon>
        <taxon>Metazoa</taxon>
        <taxon>Ecdysozoa</taxon>
        <taxon>Arthropoda</taxon>
        <taxon>Hexapoda</taxon>
        <taxon>Insecta</taxon>
        <taxon>Pterygota</taxon>
        <taxon>Neoptera</taxon>
        <taxon>Paraneoptera</taxon>
        <taxon>Hemiptera</taxon>
        <taxon>Heteroptera</taxon>
        <taxon>Panheteroptera</taxon>
        <taxon>Cimicomorpha</taxon>
        <taxon>Miridae</taxon>
        <taxon>Dicyphina</taxon>
        <taxon>Nesidiocoris</taxon>
    </lineage>
</organism>
<dbReference type="EMBL" id="AP028916">
    <property type="protein sequence ID" value="BES97435.1"/>
    <property type="molecule type" value="Genomic_DNA"/>
</dbReference>
<evidence type="ECO:0000313" key="5">
    <source>
        <dbReference type="Proteomes" id="UP001307889"/>
    </source>
</evidence>
<dbReference type="Pfam" id="PF00560">
    <property type="entry name" value="LRR_1"/>
    <property type="match status" value="1"/>
</dbReference>
<sequence>MLQGVTLRSKLAPLGLTGVNVAPGEFPFHREEKKQKTEMTCFTGVWRRCNYFQIVFLVVIWSSAVGSSPCQFNSMCTCKSPPHHPSNFSRDISCVGVPFSRLPELSSTWIENIDVVEGGLEVVEGDSLALPHLTSLRLISNQIQLVHPKAFLTSAKVMRFLDLSYNKLENVPQDALRHLKALDWLNLHGNNIYTLGLELDWGSLRHTLSSIFLGENDLRDLGPDSPLAHCKRLQSVSLDSNKFLILDAGTLPPNVHTLSASHNIIKRFPVELLDTLRSLSWLYLRDNYIETVTSFTFKHHKNLDKVDLGDNLLTAIPLDVFNNTVTIRDLNLDYNYFKTLPAIAFKGLKVGRVSISMNRLETINERAFEGVENYLEYLDFGGNRLQKMPRALGSLTRLKYLYIPSNNLSEVQSDAFTTFAESLSALSIARNKLEELPSLALKKCTHLAHLNLGYNFIREVNDRDFVSWAGRLDTLLLMNNRLGQIHAHTFKHTPILRELSLSFNKIAELHPSAFIDVATSLENLEISFGLYQEDFPDEALRPLGSLMWLALDNNNFRTISEYSLRPFRYLRYLNLDGNRLPKLPIGIFNPEIHKHLSDIRISYNHLQDISSYMFDGLEELRALSLVGNQIRRLEPNAFKNLTNKVSILLSENKISRIDARAFSDIPYLLKLDLYGNQIQELSLSSFHNVTNAEYPMSLNLSKNNIDILLAPSKDDKEVLNYMFVHVVDLSFNMLVDVPKRFLEAIGSVLKRVNLGYNHITKLDEAAFGLLDKLEALIVAHNSITKLRKRAFAGLSKLQILDLSHNHIDQLHMEQFKHLKNLRVIDLSFNHLRSIPRDAFQNTKIERIDLSSNDFLGIPSGSLGEVGFTLRLLDISHNHIEHLDSTVFPETPHLTSLNLCGNRITLLPDNVFTSVGGLLRLDLCGNKLRANFKEVFHYLQELRHLNLANTGILAPPILPLPNLVSLNLSHNAITELPVPIVSLLPSLRNLDISHCSFSSVPSSAWVKLPVLKHLDISSNPIKALTRESMLGLSRLESLVMDGLAFLERVENEPLWGCRWLRRLVVQTSPKLSSLVAPLQFLTKLTVTVLEKRLTNQLEGLPSKLAHLEIRGETLKEVEPSALKGLAREAYLSIRGTSIEELPLGLLSGLGHVTHLTLDLRDNRVTSLSPDTFYYNQTGWENVGTMLVSGGLLLAGNPLSCDCSLVWIGHWLRRWVRESLVIHTADHETGHRLLRAVREATCRDRSGRAVPLFDLHPEHLSCQASALSAAPPRSLPWPVVIFLPVVLIFR</sequence>
<name>A0ABN7AZ39_9HEMI</name>
<dbReference type="PROSITE" id="PS51450">
    <property type="entry name" value="LRR"/>
    <property type="match status" value="4"/>
</dbReference>
<evidence type="ECO:0000256" key="3">
    <source>
        <dbReference type="ARBA" id="ARBA00022737"/>
    </source>
</evidence>
<dbReference type="PANTHER" id="PTHR24373">
    <property type="entry name" value="SLIT RELATED LEUCINE-RICH REPEAT NEURONAL PROTEIN"/>
    <property type="match status" value="1"/>
</dbReference>